<gene>
    <name evidence="8" type="ORF">LEM8419_02485</name>
</gene>
<name>A0ABN8F6B7_9BACT</name>
<evidence type="ECO:0000256" key="3">
    <source>
        <dbReference type="ARBA" id="ARBA00022692"/>
    </source>
</evidence>
<evidence type="ECO:0000256" key="6">
    <source>
        <dbReference type="SAM" id="Phobius"/>
    </source>
</evidence>
<comment type="similarity">
    <text evidence="2">Belongs to the EamA transporter family.</text>
</comment>
<feature type="transmembrane region" description="Helical" evidence="6">
    <location>
        <begin position="274"/>
        <end position="291"/>
    </location>
</feature>
<dbReference type="InterPro" id="IPR037185">
    <property type="entry name" value="EmrE-like"/>
</dbReference>
<protein>
    <recommendedName>
        <fullName evidence="7">EamA domain-containing protein</fullName>
    </recommendedName>
</protein>
<dbReference type="PANTHER" id="PTHR32322:SF2">
    <property type="entry name" value="EAMA DOMAIN-CONTAINING PROTEIN"/>
    <property type="match status" value="1"/>
</dbReference>
<evidence type="ECO:0000256" key="2">
    <source>
        <dbReference type="ARBA" id="ARBA00007362"/>
    </source>
</evidence>
<evidence type="ECO:0000259" key="7">
    <source>
        <dbReference type="Pfam" id="PF00892"/>
    </source>
</evidence>
<feature type="transmembrane region" description="Helical" evidence="6">
    <location>
        <begin position="153"/>
        <end position="172"/>
    </location>
</feature>
<feature type="domain" description="EamA" evidence="7">
    <location>
        <begin position="11"/>
        <end position="138"/>
    </location>
</feature>
<feature type="domain" description="EamA" evidence="7">
    <location>
        <begin position="156"/>
        <end position="290"/>
    </location>
</feature>
<proteinExistence type="inferred from homology"/>
<evidence type="ECO:0000256" key="1">
    <source>
        <dbReference type="ARBA" id="ARBA00004141"/>
    </source>
</evidence>
<feature type="transmembrane region" description="Helical" evidence="6">
    <location>
        <begin position="69"/>
        <end position="92"/>
    </location>
</feature>
<comment type="subcellular location">
    <subcellularLocation>
        <location evidence="1">Membrane</location>
        <topology evidence="1">Multi-pass membrane protein</topology>
    </subcellularLocation>
</comment>
<organism evidence="8 9">
    <name type="scientific">Neolewinella maritima</name>
    <dbReference type="NCBI Taxonomy" id="1383882"/>
    <lineage>
        <taxon>Bacteria</taxon>
        <taxon>Pseudomonadati</taxon>
        <taxon>Bacteroidota</taxon>
        <taxon>Saprospiria</taxon>
        <taxon>Saprospirales</taxon>
        <taxon>Lewinellaceae</taxon>
        <taxon>Neolewinella</taxon>
    </lineage>
</organism>
<feature type="transmembrane region" description="Helical" evidence="6">
    <location>
        <begin position="247"/>
        <end position="268"/>
    </location>
</feature>
<evidence type="ECO:0000313" key="8">
    <source>
        <dbReference type="EMBL" id="CAH1001582.1"/>
    </source>
</evidence>
<feature type="transmembrane region" description="Helical" evidence="6">
    <location>
        <begin position="7"/>
        <end position="27"/>
    </location>
</feature>
<comment type="caution">
    <text evidence="8">The sequence shown here is derived from an EMBL/GenBank/DDBJ whole genome shotgun (WGS) entry which is preliminary data.</text>
</comment>
<dbReference type="EMBL" id="CAKLPZ010000003">
    <property type="protein sequence ID" value="CAH1001582.1"/>
    <property type="molecule type" value="Genomic_DNA"/>
</dbReference>
<dbReference type="InterPro" id="IPR000620">
    <property type="entry name" value="EamA_dom"/>
</dbReference>
<dbReference type="SUPFAM" id="SSF103481">
    <property type="entry name" value="Multidrug resistance efflux transporter EmrE"/>
    <property type="match status" value="2"/>
</dbReference>
<evidence type="ECO:0000256" key="5">
    <source>
        <dbReference type="ARBA" id="ARBA00023136"/>
    </source>
</evidence>
<sequence length="294" mass="30968">MQEGPTARDFLTLLGLSLIWGSSYVLIKWGLDVFTARQVAVLRLGLSAIALAPLAITHLRRVRLGQIPLLIVVGLTGTALPAFLFPVAQMYLSSSLTGMLSSLVPLCTFLVAWLVFRDRPAQRQVIGIALGLLGAIALAYYSPGGQGGTQQLLYAGLVLLACFCYGTSANLVANYFQDVPALTITVVSYFLVGLPALVYAVAVGEVIPTVVGAGHAGAMALLYVSILAVGSTVLAGLVYYRLVQRTGAVFASTVSYLIPVVALLWGVVDGEGVVWIQVPAIALVLVGVFMSKRS</sequence>
<dbReference type="RefSeq" id="WP_238751431.1">
    <property type="nucleotide sequence ID" value="NZ_CAKLPZ010000003.1"/>
</dbReference>
<keyword evidence="9" id="KW-1185">Reference proteome</keyword>
<dbReference type="PANTHER" id="PTHR32322">
    <property type="entry name" value="INNER MEMBRANE TRANSPORTER"/>
    <property type="match status" value="1"/>
</dbReference>
<keyword evidence="4 6" id="KW-1133">Transmembrane helix</keyword>
<dbReference type="InterPro" id="IPR050638">
    <property type="entry name" value="AA-Vitamin_Transporters"/>
</dbReference>
<keyword evidence="3 6" id="KW-0812">Transmembrane</keyword>
<dbReference type="Pfam" id="PF00892">
    <property type="entry name" value="EamA"/>
    <property type="match status" value="2"/>
</dbReference>
<accession>A0ABN8F6B7</accession>
<evidence type="ECO:0000313" key="9">
    <source>
        <dbReference type="Proteomes" id="UP000837803"/>
    </source>
</evidence>
<keyword evidence="5 6" id="KW-0472">Membrane</keyword>
<feature type="transmembrane region" description="Helical" evidence="6">
    <location>
        <begin position="125"/>
        <end position="141"/>
    </location>
</feature>
<evidence type="ECO:0000256" key="4">
    <source>
        <dbReference type="ARBA" id="ARBA00022989"/>
    </source>
</evidence>
<feature type="transmembrane region" description="Helical" evidence="6">
    <location>
        <begin position="179"/>
        <end position="200"/>
    </location>
</feature>
<reference evidence="8" key="1">
    <citation type="submission" date="2021-12" db="EMBL/GenBank/DDBJ databases">
        <authorList>
            <person name="Rodrigo-Torres L."/>
            <person name="Arahal R. D."/>
            <person name="Lucena T."/>
        </authorList>
    </citation>
    <scope>NUCLEOTIDE SEQUENCE</scope>
    <source>
        <strain evidence="8">CECT 8419</strain>
    </source>
</reference>
<feature type="transmembrane region" description="Helical" evidence="6">
    <location>
        <begin position="98"/>
        <end position="116"/>
    </location>
</feature>
<dbReference type="Proteomes" id="UP000837803">
    <property type="component" value="Unassembled WGS sequence"/>
</dbReference>
<feature type="transmembrane region" description="Helical" evidence="6">
    <location>
        <begin position="220"/>
        <end position="240"/>
    </location>
</feature>